<reference evidence="1" key="1">
    <citation type="submission" date="2020-06" db="EMBL/GenBank/DDBJ databases">
        <title>Draft genome of Bugula neritina, a colonial animal packing powerful symbionts and potential medicines.</title>
        <authorList>
            <person name="Rayko M."/>
        </authorList>
    </citation>
    <scope>NUCLEOTIDE SEQUENCE [LARGE SCALE GENOMIC DNA]</scope>
    <source>
        <strain evidence="1">Kwan_BN1</strain>
    </source>
</reference>
<dbReference type="OrthoDB" id="6158967at2759"/>
<dbReference type="Proteomes" id="UP000593567">
    <property type="component" value="Unassembled WGS sequence"/>
</dbReference>
<protein>
    <submittedName>
        <fullName evidence="1">Uncharacterized protein</fullName>
    </submittedName>
</protein>
<accession>A0A7J7IXY8</accession>
<evidence type="ECO:0000313" key="1">
    <source>
        <dbReference type="EMBL" id="KAF6018417.1"/>
    </source>
</evidence>
<sequence>MGHIMTSVIDIGLLEKEIQLAKKYLEQVGSAITFTHNKNLMENVQFPKINKTQAWKSAVLPTKPTKTTRGLLYRTRLSTDTKPFIQLPVLPQIHYEQICKQKTVHYGNEAPAETVIEGLVVEGVNKLDFEQSKIMQLNQKKALPPIKRKRSKCRLSSEWSSMNSEKKEVKWNENCKCMRCRLIKNDYEIGVDEQYNHWGHYPCVPDSVINREEQDSSDDEFKNKK</sequence>
<dbReference type="EMBL" id="VXIV02003311">
    <property type="protein sequence ID" value="KAF6018417.1"/>
    <property type="molecule type" value="Genomic_DNA"/>
</dbReference>
<name>A0A7J7IXY8_BUGNE</name>
<dbReference type="AlphaFoldDB" id="A0A7J7IXY8"/>
<proteinExistence type="predicted"/>
<organism evidence="1 2">
    <name type="scientific">Bugula neritina</name>
    <name type="common">Brown bryozoan</name>
    <name type="synonym">Sertularia neritina</name>
    <dbReference type="NCBI Taxonomy" id="10212"/>
    <lineage>
        <taxon>Eukaryota</taxon>
        <taxon>Metazoa</taxon>
        <taxon>Spiralia</taxon>
        <taxon>Lophotrochozoa</taxon>
        <taxon>Bryozoa</taxon>
        <taxon>Gymnolaemata</taxon>
        <taxon>Cheilostomatida</taxon>
        <taxon>Flustrina</taxon>
        <taxon>Buguloidea</taxon>
        <taxon>Bugulidae</taxon>
        <taxon>Bugula</taxon>
    </lineage>
</organism>
<keyword evidence="2" id="KW-1185">Reference proteome</keyword>
<gene>
    <name evidence="1" type="ORF">EB796_023273</name>
</gene>
<comment type="caution">
    <text evidence="1">The sequence shown here is derived from an EMBL/GenBank/DDBJ whole genome shotgun (WGS) entry which is preliminary data.</text>
</comment>
<evidence type="ECO:0000313" key="2">
    <source>
        <dbReference type="Proteomes" id="UP000593567"/>
    </source>
</evidence>